<keyword evidence="3" id="KW-1185">Reference proteome</keyword>
<feature type="transmembrane region" description="Helical" evidence="1">
    <location>
        <begin position="147"/>
        <end position="165"/>
    </location>
</feature>
<evidence type="ECO:0000313" key="2">
    <source>
        <dbReference type="EMBL" id="PXX39816.1"/>
    </source>
</evidence>
<proteinExistence type="predicted"/>
<dbReference type="RefSeq" id="WP_110257462.1">
    <property type="nucleotide sequence ID" value="NZ_QJKB01000010.1"/>
</dbReference>
<evidence type="ECO:0000313" key="3">
    <source>
        <dbReference type="Proteomes" id="UP000247792"/>
    </source>
</evidence>
<dbReference type="Proteomes" id="UP000247792">
    <property type="component" value="Unassembled WGS sequence"/>
</dbReference>
<keyword evidence="1" id="KW-0812">Transmembrane</keyword>
<protein>
    <submittedName>
        <fullName evidence="2">Uncharacterized protein</fullName>
    </submittedName>
</protein>
<evidence type="ECO:0000256" key="1">
    <source>
        <dbReference type="SAM" id="Phobius"/>
    </source>
</evidence>
<keyword evidence="1" id="KW-1133">Transmembrane helix</keyword>
<organism evidence="2 3">
    <name type="scientific">Undibacterium pigrum</name>
    <dbReference type="NCBI Taxonomy" id="401470"/>
    <lineage>
        <taxon>Bacteria</taxon>
        <taxon>Pseudomonadati</taxon>
        <taxon>Pseudomonadota</taxon>
        <taxon>Betaproteobacteria</taxon>
        <taxon>Burkholderiales</taxon>
        <taxon>Oxalobacteraceae</taxon>
        <taxon>Undibacterium</taxon>
    </lineage>
</organism>
<feature type="transmembrane region" description="Helical" evidence="1">
    <location>
        <begin position="91"/>
        <end position="112"/>
    </location>
</feature>
<name>A0A318IUH2_9BURK</name>
<dbReference type="EMBL" id="QJKB01000010">
    <property type="protein sequence ID" value="PXX39816.1"/>
    <property type="molecule type" value="Genomic_DNA"/>
</dbReference>
<feature type="transmembrane region" description="Helical" evidence="1">
    <location>
        <begin position="60"/>
        <end position="85"/>
    </location>
</feature>
<sequence length="168" mass="19109">MKRKYPLKSILQQTSQRHGNTFIGKGAARRERNRKFREQIASDMKSNRVSNFIFSCLERFIFPFFGGHWICLLFWPLLALAWVSYPGYPDLMASHTLFVTLAGGGSGVLLFTWQRRSPYLIMTGYGAMAGFVFGAITGTWTDAMQDAFIGMLFGLASPIFVTLFARYY</sequence>
<accession>A0A318IUH2</accession>
<comment type="caution">
    <text evidence="2">The sequence shown here is derived from an EMBL/GenBank/DDBJ whole genome shotgun (WGS) entry which is preliminary data.</text>
</comment>
<feature type="transmembrane region" description="Helical" evidence="1">
    <location>
        <begin position="119"/>
        <end position="141"/>
    </location>
</feature>
<gene>
    <name evidence="2" type="ORF">DFR42_110182</name>
</gene>
<reference evidence="2 3" key="1">
    <citation type="submission" date="2018-05" db="EMBL/GenBank/DDBJ databases">
        <title>Genomic Encyclopedia of Type Strains, Phase IV (KMG-IV): sequencing the most valuable type-strain genomes for metagenomic binning, comparative biology and taxonomic classification.</title>
        <authorList>
            <person name="Goeker M."/>
        </authorList>
    </citation>
    <scope>NUCLEOTIDE SEQUENCE [LARGE SCALE GENOMIC DNA]</scope>
    <source>
        <strain evidence="2 3">DSM 19792</strain>
    </source>
</reference>
<dbReference type="AlphaFoldDB" id="A0A318IUH2"/>
<keyword evidence="1" id="KW-0472">Membrane</keyword>